<dbReference type="Proteomes" id="UP000260814">
    <property type="component" value="Unassembled WGS sequence"/>
</dbReference>
<evidence type="ECO:0000313" key="3">
    <source>
        <dbReference type="Proteomes" id="UP000260814"/>
    </source>
</evidence>
<organism evidence="2 3">
    <name type="scientific">Phocaeicola plebeius</name>
    <dbReference type="NCBI Taxonomy" id="310297"/>
    <lineage>
        <taxon>Bacteria</taxon>
        <taxon>Pseudomonadati</taxon>
        <taxon>Bacteroidota</taxon>
        <taxon>Bacteroidia</taxon>
        <taxon>Bacteroidales</taxon>
        <taxon>Bacteroidaceae</taxon>
        <taxon>Phocaeicola</taxon>
    </lineage>
</organism>
<dbReference type="EMBL" id="QSTW01000042">
    <property type="protein sequence ID" value="RGM84432.1"/>
    <property type="molecule type" value="Genomic_DNA"/>
</dbReference>
<protein>
    <submittedName>
        <fullName evidence="2">DUF4935 domain-containing protein</fullName>
    </submittedName>
</protein>
<dbReference type="AlphaFoldDB" id="A0A3E4Z3I2"/>
<name>A0A3E4Z3I2_9BACT</name>
<dbReference type="InterPro" id="IPR032557">
    <property type="entry name" value="DUF4935"/>
</dbReference>
<feature type="domain" description="DUF4935" evidence="1">
    <location>
        <begin position="3"/>
        <end position="171"/>
    </location>
</feature>
<dbReference type="RefSeq" id="WP_117703043.1">
    <property type="nucleotide sequence ID" value="NZ_QSTW01000042.1"/>
</dbReference>
<gene>
    <name evidence="2" type="ORF">DXB87_17045</name>
</gene>
<dbReference type="Pfam" id="PF16289">
    <property type="entry name" value="PIN_12"/>
    <property type="match status" value="1"/>
</dbReference>
<sequence length="374" mass="43599">MFIILDTNIVYSDKLLQSTSIRMLVDSVKKLGGCVCVPKIVLMENKNHIKKSIQQFYSEYKSILRTGKKYVTTIKFPVLDDKFIDDNYNECIKILQGNINKLGIEILPIPSVSHEKVLLRDLAHKKPFTEKGKGYRDALIWENVKLVCKRKIPPLFEKYYVVFITDNSADFCDTKDKNKLHEDLIADLKNESINEDTLNIFPSIDELMNVVIKPKMDRLEDIKNKINKTKVYQNIDFNEIVENIINDKLQWTELNDEESPFGPEYENPTIESINEISYNISDVFLLEDTKSIQIDIDVIVNCNVNLYIYKPDYCLLDEDKMPNIIDFDWNKHYMAAEDSTELQVKISLFYDIDKKAIIDTDLKILPNIKHKYGD</sequence>
<accession>A0A3E4Z3I2</accession>
<proteinExistence type="predicted"/>
<comment type="caution">
    <text evidence="2">The sequence shown here is derived from an EMBL/GenBank/DDBJ whole genome shotgun (WGS) entry which is preliminary data.</text>
</comment>
<reference evidence="2 3" key="1">
    <citation type="submission" date="2018-08" db="EMBL/GenBank/DDBJ databases">
        <title>A genome reference for cultivated species of the human gut microbiota.</title>
        <authorList>
            <person name="Zou Y."/>
            <person name="Xue W."/>
            <person name="Luo G."/>
        </authorList>
    </citation>
    <scope>NUCLEOTIDE SEQUENCE [LARGE SCALE GENOMIC DNA]</scope>
    <source>
        <strain evidence="2 3">OM06-2</strain>
    </source>
</reference>
<evidence type="ECO:0000313" key="2">
    <source>
        <dbReference type="EMBL" id="RGM84432.1"/>
    </source>
</evidence>
<evidence type="ECO:0000259" key="1">
    <source>
        <dbReference type="Pfam" id="PF16289"/>
    </source>
</evidence>